<dbReference type="EMBL" id="CM023484">
    <property type="protein sequence ID" value="KAH6934452.1"/>
    <property type="molecule type" value="Genomic_DNA"/>
</dbReference>
<organism evidence="1 2">
    <name type="scientific">Hyalomma asiaticum</name>
    <name type="common">Tick</name>
    <dbReference type="NCBI Taxonomy" id="266040"/>
    <lineage>
        <taxon>Eukaryota</taxon>
        <taxon>Metazoa</taxon>
        <taxon>Ecdysozoa</taxon>
        <taxon>Arthropoda</taxon>
        <taxon>Chelicerata</taxon>
        <taxon>Arachnida</taxon>
        <taxon>Acari</taxon>
        <taxon>Parasitiformes</taxon>
        <taxon>Ixodida</taxon>
        <taxon>Ixodoidea</taxon>
        <taxon>Ixodidae</taxon>
        <taxon>Hyalomminae</taxon>
        <taxon>Hyalomma</taxon>
    </lineage>
</organism>
<accession>A0ACB7SK57</accession>
<gene>
    <name evidence="1" type="ORF">HPB50_024524</name>
</gene>
<name>A0ACB7SK57_HYAAI</name>
<reference evidence="1" key="1">
    <citation type="submission" date="2020-05" db="EMBL/GenBank/DDBJ databases">
        <title>Large-scale comparative analyses of tick genomes elucidate their genetic diversity and vector capacities.</title>
        <authorList>
            <person name="Jia N."/>
            <person name="Wang J."/>
            <person name="Shi W."/>
            <person name="Du L."/>
            <person name="Sun Y."/>
            <person name="Zhan W."/>
            <person name="Jiang J."/>
            <person name="Wang Q."/>
            <person name="Zhang B."/>
            <person name="Ji P."/>
            <person name="Sakyi L.B."/>
            <person name="Cui X."/>
            <person name="Yuan T."/>
            <person name="Jiang B."/>
            <person name="Yang W."/>
            <person name="Lam T.T.-Y."/>
            <person name="Chang Q."/>
            <person name="Ding S."/>
            <person name="Wang X."/>
            <person name="Zhu J."/>
            <person name="Ruan X."/>
            <person name="Zhao L."/>
            <person name="Wei J."/>
            <person name="Que T."/>
            <person name="Du C."/>
            <person name="Cheng J."/>
            <person name="Dai P."/>
            <person name="Han X."/>
            <person name="Huang E."/>
            <person name="Gao Y."/>
            <person name="Liu J."/>
            <person name="Shao H."/>
            <person name="Ye R."/>
            <person name="Li L."/>
            <person name="Wei W."/>
            <person name="Wang X."/>
            <person name="Wang C."/>
            <person name="Yang T."/>
            <person name="Huo Q."/>
            <person name="Li W."/>
            <person name="Guo W."/>
            <person name="Chen H."/>
            <person name="Zhou L."/>
            <person name="Ni X."/>
            <person name="Tian J."/>
            <person name="Zhou Y."/>
            <person name="Sheng Y."/>
            <person name="Liu T."/>
            <person name="Pan Y."/>
            <person name="Xia L."/>
            <person name="Li J."/>
            <person name="Zhao F."/>
            <person name="Cao W."/>
        </authorList>
    </citation>
    <scope>NUCLEOTIDE SEQUENCE</scope>
    <source>
        <strain evidence="1">Hyas-2018</strain>
    </source>
</reference>
<keyword evidence="2" id="KW-1185">Reference proteome</keyword>
<comment type="caution">
    <text evidence="1">The sequence shown here is derived from an EMBL/GenBank/DDBJ whole genome shotgun (WGS) entry which is preliminary data.</text>
</comment>
<evidence type="ECO:0000313" key="1">
    <source>
        <dbReference type="EMBL" id="KAH6934452.1"/>
    </source>
</evidence>
<proteinExistence type="predicted"/>
<evidence type="ECO:0000313" key="2">
    <source>
        <dbReference type="Proteomes" id="UP000821845"/>
    </source>
</evidence>
<sequence length="4738" mass="515723">MRRGGAASGTAGKAGECRRLRGRAVCGVSSNGRRAQLSRPENGERCGRYGKVQSVKIRRDADGVSATVSFIDLRSAAKAHVAENKLDERLLKTEYYEPPPAFTHDDGTAGASASSSSSASAAASRVAPSALVAPGGAVGGGGGASALVGPGCPPSAAVAPPGAPYAPQGPARNPRFGDERAYYYDRTGDRDPYVRRTTGYHDEDGYQSRGRSRDRYARSAASNASAYQDGTDRCQTSSILPGQYGNGSHFRTHSVSARQPAPLPQSSHFDPPGGYGLSPAAEPYSDDKDSGSPSAARSGLASRRGSAVSSTVTSPPQQPQLQSQSQTQQRCHNKHTSRAESRSRSSSRSSSGSRLGSSSSKIRSSSSDSSCRSLSPSKSPTHHSSSSTKASRSERPASAVTAAPSSSSFLQSAISTPNSSSTNANNGSSSSSNCLQNNNNNSLDGSSMGDREDKRPLGICVRNLPVRSTDTSLKDGLFHEYKKHGKVTVVKVIGQGTERYAVVCFKKPEDVEKALEVSKDKLFFGCKIEVTSHEGLDGEDNEFRPLEAELDEYHPKATRTLFIGNLEKDITTAELRKHFDQFGDIIEIDIKKQGSASSYAFIQYADIASVVKAMRKLDGENLGANRIKLGFGKSMPTMCVWLDGVSESISDKFLSRTFGRYGPVSFAVIDRERGHALVYFESLECAQHAVAEMRGRVLNGKKLQVDFASRECQTAFFDKVEMSGQVIQNDRIWDGRRERRQEFDVIRDERFTRDGRGVAFDARGYSRYEAQQRSAGRGPIRGLQRGGTYNSRGRGQPFQGRYDGTTYQEELCDRRHRFSDKDDSLEDISPYDERAERLKHIDGVLGTADWAPRKTSSSIKKHRNSTSDQESHHSQSPPQSRHHSRSPPPTVKGSKKGSSKERPSQRHRLSPGRSSSRSPVVRDGALDPEDVLVDVRDIRRRSLDGTLKSDSKELPLASVCSKLEAFQDSGAERMRSSSCSSSRVRRDEDINSTSESPSQLERKRRLLGLKESSSGSRPEDSRSDTDCAEGDEELSVRSDSKYLLKQVQDILSSSDGECSPSTDGAARKKGKGLPTDACAATNRSRPAKDIPSVVSKRLPTNCRTVGSFETKSSVEMPSVRVGELLQNSRKQVDPRRQYDHSRVSSTVSSYLRARKVHSDKLDLCAGGDRSKLCDPSLVSSTDSEMGLQDSSLLVHLSNKHGEEGIDEVSSSSDNPHQPVRSRSSVESGPMILPLPKFAAALRSPKTSPCVTASPMANSQSPRGNCSPLSALTTKNGPMFPEALARPEKPVEEKPVEVIPPEAVPEALSPSPSPKGLKGPSDSKLPESSSDSEGSLPSPNRPSFDEQIRALDERYNALTGPTRTFTSPSLSGTAVETPAPVTIDYNKYNIKKRPRFPALSQEFRAEPSEIMKTLLAKTTILDQDSKRLEHINEKYEPKDVKLDLCSSSAKPLFRTKAAAKEFSTPLSLPSLGFSSCTPTTSTALPQGASSPSFTHASTAAPGASPSQTVPNCPSQCTTSQTLAAPAPLAVPESHPKHVPLMVATSYTDTPARTVPPSILRQESSPPCAVKQEPFQSPPRNATPLSPPAAVVVKKEVSPRASTLLRRDSSPPVVVKQEPFQSPPQTPAPPVPLAVVKKEPGSETVPTRKDSRSRETCAVKLEPVALKEVSVKKEVHKDSSIKKESRKEHQSSSSKNALREHHATSDASCNSASHKERRDSHSHDSSDLPAPLPLAAVKQRVSSVDSNESDSAKSSRSSDAYLEVPQDATWNRSEDERRSMEPEAKRPKLSHSSRDRDSFDKGHSSSKSSSSHSKKSEKRLEKSSSSSSSSFKSERTEKSHSSSSSKNESGDKQDTKPSSESRRDSSKSKDDKKSSKSRDSREKSRDRPKEKESSKEKGQDSKHGSSSGSHTGTSSSSSKQRREHGSDRSEKEKSRFEKRASSTSEQSRDSKSKSKSKSESNSASAPQASDFCFLDDEPVYFSMYDKVKARSSQNQTLKDQANMETMRQKFSRLKQSRAKKGKSADMDSDRDSDLSSHHSSDSETKSRPSHKSKQLTKKRKLVIESSSDENENEQSFAMRLLHKDDDSSDFCSDSEMESYKEAFNKCKERKVDISDVETSDSDEPTHVMTASRKQKRKQRHSSEKSNKSRHGKSDLESSDADISRSLKRKELKKKAVRKPSVLKSDAEGSDDECHPKTDEGKSVKQRSSRQEESKPDISHSKETVGHSSSSSSKSKRPSKDTDESKHEEDLDLSRQRHSSKKRKKSKKSSKLKEKKSTEKSSTSSLAASSQKRSDVHWDVGEILDESSVSSKYIGSPKQALNSPPVLQPSIFSDVEMKSELSDYDFEPSSKPVEKLKDRHPETSSWDSKHNVTREFSPLKEIKQEREEPSSVKRESDSELDKIVDALSEAVEPRVPATQDFPAADKKEGYEDMGRLPYDDVTCDAPSTRHLSEEDDNKETSLRQDDLKNKEHRKKKKQSKEKKRKHKEEVIAQNSTVQEPIEEPAPAFPVALDEDSKLTEDIRLDEDIAEEARRLEEELLAQSEETSTFGDGDSVLRREEKPLQAERHFEEEAAKETKRLEEELFSSGRDSWHMKDEKVYDDVAPQKETKTDALDVSSAKDSSYSSLVATEELPSRHSESPHYLNHDVPEQFKIDDKEQNTYELDSPRKMEDDLAVYALLQEMGNDGISAPELPKEPDYLDPMVQHHQPQHEESMSFLLPDESSSSLQIDTSMPDLTQEESRESSGALEFTDALQSLQQQQPQQQQQQPQQQQHQQEQQHSEQHEELLEKTTESPAEELSTCEAAEEEPAKEVTSEPPLLMDAKEPEPSMVPPKELPDLTRAVLQPEGQTTSTEESDMAGATAVKPEKQKLKRKRRRSSRAESASQRLLSDTDEEHQYVGDKRYEQLEESLPADPYQVAKEETRPPPTESTTVPSAEESLEEKPADTTCAPAGTLDDEPSTPQHKDLEITKQEEELFDTPTALAPDVAVEPKDEAEDMETVDENNEDTADSRQSSLHQTDVPIENDSSKDQEMFDDMSHRAPILDIIETLSSPVGTGETQEVEQDETTHQEGDSSGEQLDNTLSAEETPAHSAEPAVAGTEGVKRKTGSRKGRKAKSRRASVPRLEVADVPKVPAKRGRATSADKVRRSLRSDNTENTLSETEDTPVFPSNEVKNEVANLEAEPLHVGGEAQHHDEERLRLSFDSSTSKESTDSSAAPATSFTGGHGMDNALPEEKLGDFCMDPYKEEPKKRRGRKKKSSGEHHSGRISPALDKTSEIRSEEHDFKDADKQKEQRPLFVCTRQGAAAHEHKLTKGSTTSAYDVYEFKDSEDEEETQFGGTDWQVAPEKHLERHVEPAPKTADHTIHEESKTHELRPAECPSFESKLQESSAHDARPHETKTHELRSHDASRMHDVKSHDGKVHDSKTSETVKTYDTKAHDAKASDAKTNEVKVYEVKAHEVKAHESQHEKRHDESKHKAFEDKEACTKEYVTELSQHGKISITIRLHQKDGHDGSSSSTAEVVKTSEAVAGDDTRQEKVPPAKQEPSDAHQIKTRKSARLMSQANKTTIDETIEDVVKGHFKAPEEEGDLHSEGPMTRAARRTRSSRRNEEVSSKAEPEGTVEVTKAKNEAPVLVIPDNKVKDSIEESKPIAPVSAVVPPPLPPPPPPPPAAATTAAAAAETLSSATDLEQTSKPESKMSLRSFRFTRSAAKAEMSKDTGAKEEPPHEPEPSKEDNSSQQQSRPEATRTEALQVAVTAPPARSEQVAVKDEQKTRASAGPCETEDSDSRLSPTELIDPVTGFLTPVNKSGEPSVASVTAAAGTTATTVAAAPASAAVPEGEVPSRIVKTPGQQTTTNITDSKMPPVSSPVEPSISSWVMPSQPCAVDDSRSQQKEGKPPLELIQRPPVLAHSGTAKGHGILQAPVIHGRPAQHAVVSAMSPSELQKVSATHARPEAAISKPSEMPIGPAVAAIKIPEQHPPSNMPISTSVPTGAMPAHFVGAKGLSMPPVGQPPVSLGQPPGMSMGQPPVSLGQPPPASVGQTPVSLCQPPVSLGQPSMSLGQPSLWVGPRPSMGPQYPPSFNSLAGQQHLVRGVHPSVVRTPSLPQQEAATKMPGPAHAMVGGPNPAQVHCGQPKMEPPQQPHVVATSHIKAEGFAMPSQAVGRVGSASRTPPAPVPRQMTLVEGVVASRSQGPPQPQGPAIMTQAPTKIHEQRAPVGSKNTLSGMQHAAKQTGGFLQPPFGGYEPSSMPGSSHAATGGSAGVAPPGGGVIAELLQHPHLMQQHKNYQLAVAASQYMGGGPLGRPGASLHVGGPNPTATPPQELLHLRPSPGQQLLVASHLGMHTPELSAYMHHQQMLYAAAQQHPHYALPPEAQGLRFAYPPGGFRAPPEPREGVSKESRPPPPLKGSEAEPTIAEGAPKDVPGKELLRPPFPPLRQTSPRVASSPQERVTDSPAVASPYGLRGAGHLGPADKGPSSDEPPKPPAAHQGFHEPTGGLGGSPPFLHSPGGALALKKEADLPKKGVPFDRRQTGLEAPLHHGPPPAHALAPPPAAPRSQPQTPPHASQVPPQGDSFLLQRYPVMWQGLLALKNDQAAVQMHFVSGNSRIAVASLPPMTDGCTPPVRIAQRMRLEQTQLEGVARKMQMVDEHCILLALPCGRDHMDVLQQSNNLRNGFINYLQLKQAAGIVNAAAPGSQQPAYVIHIFPSCEFSNENLARIAPDLLHSVSDIAHLLVIIATV</sequence>
<dbReference type="Proteomes" id="UP000821845">
    <property type="component" value="Chromosome 4"/>
</dbReference>
<protein>
    <submittedName>
        <fullName evidence="1">Uncharacterized protein</fullName>
    </submittedName>
</protein>